<organism evidence="1 2">
    <name type="scientific">Acropora cervicornis</name>
    <name type="common">Staghorn coral</name>
    <dbReference type="NCBI Taxonomy" id="6130"/>
    <lineage>
        <taxon>Eukaryota</taxon>
        <taxon>Metazoa</taxon>
        <taxon>Cnidaria</taxon>
        <taxon>Anthozoa</taxon>
        <taxon>Hexacorallia</taxon>
        <taxon>Scleractinia</taxon>
        <taxon>Astrocoeniina</taxon>
        <taxon>Acroporidae</taxon>
        <taxon>Acropora</taxon>
    </lineage>
</organism>
<gene>
    <name evidence="1" type="ORF">P5673_025547</name>
</gene>
<dbReference type="Proteomes" id="UP001249851">
    <property type="component" value="Unassembled WGS sequence"/>
</dbReference>
<evidence type="ECO:0000313" key="2">
    <source>
        <dbReference type="Proteomes" id="UP001249851"/>
    </source>
</evidence>
<dbReference type="EMBL" id="JARQWQ010000080">
    <property type="protein sequence ID" value="KAK2553098.1"/>
    <property type="molecule type" value="Genomic_DNA"/>
</dbReference>
<dbReference type="SUPFAM" id="SSF53098">
    <property type="entry name" value="Ribonuclease H-like"/>
    <property type="match status" value="1"/>
</dbReference>
<dbReference type="PANTHER" id="PTHR37984">
    <property type="entry name" value="PROTEIN CBG26694"/>
    <property type="match status" value="1"/>
</dbReference>
<name>A0AAD9UX17_ACRCE</name>
<dbReference type="InterPro" id="IPR036397">
    <property type="entry name" value="RNaseH_sf"/>
</dbReference>
<dbReference type="InterPro" id="IPR012337">
    <property type="entry name" value="RNaseH-like_sf"/>
</dbReference>
<reference evidence="1" key="1">
    <citation type="journal article" date="2023" name="G3 (Bethesda)">
        <title>Whole genome assembly and annotation of the endangered Caribbean coral Acropora cervicornis.</title>
        <authorList>
            <person name="Selwyn J.D."/>
            <person name="Vollmer S.V."/>
        </authorList>
    </citation>
    <scope>NUCLEOTIDE SEQUENCE</scope>
    <source>
        <strain evidence="1">K2</strain>
    </source>
</reference>
<sequence>MKGDRLITPSRFRSEMLDKIHSSHFGVEKCLNRAKETEYVNRSKPKVANCEICNKYRNCQPETCLHVLPQEKFAALVNYYSKFFELTQSRDSTSATLINCLKQHMSRHGIPQILCSDNGPEFGSFEFRYLSIPACHIIIPVSSKQWSCGAYSVETAKKLLKKAYELSGSSGAAKYTNSCSGSFTNTVTDGASHQNALLTPMNYDTKKVQRPLEARQQIQKDYFDRSRKPLRPFEPVNTIRMRQGNTWEPAVLVGESKVGESRS</sequence>
<dbReference type="GO" id="GO:0003676">
    <property type="term" value="F:nucleic acid binding"/>
    <property type="evidence" value="ECO:0007669"/>
    <property type="project" value="InterPro"/>
</dbReference>
<dbReference type="InterPro" id="IPR050951">
    <property type="entry name" value="Retrovirus_Pol_polyprotein"/>
</dbReference>
<reference evidence="1" key="2">
    <citation type="journal article" date="2023" name="Science">
        <title>Genomic signatures of disease resistance in endangered staghorn corals.</title>
        <authorList>
            <person name="Vollmer S.V."/>
            <person name="Selwyn J.D."/>
            <person name="Despard B.A."/>
            <person name="Roesel C.L."/>
        </authorList>
    </citation>
    <scope>NUCLEOTIDE SEQUENCE</scope>
    <source>
        <strain evidence="1">K2</strain>
    </source>
</reference>
<dbReference type="PANTHER" id="PTHR37984:SF8">
    <property type="entry name" value="CCHC-TYPE DOMAIN-CONTAINING PROTEIN"/>
    <property type="match status" value="1"/>
</dbReference>
<accession>A0AAD9UX17</accession>
<keyword evidence="2" id="KW-1185">Reference proteome</keyword>
<evidence type="ECO:0008006" key="3">
    <source>
        <dbReference type="Google" id="ProtNLM"/>
    </source>
</evidence>
<evidence type="ECO:0000313" key="1">
    <source>
        <dbReference type="EMBL" id="KAK2553098.1"/>
    </source>
</evidence>
<dbReference type="AlphaFoldDB" id="A0AAD9UX17"/>
<proteinExistence type="predicted"/>
<dbReference type="Gene3D" id="3.30.420.10">
    <property type="entry name" value="Ribonuclease H-like superfamily/Ribonuclease H"/>
    <property type="match status" value="1"/>
</dbReference>
<dbReference type="Gene3D" id="1.10.340.70">
    <property type="match status" value="1"/>
</dbReference>
<protein>
    <recommendedName>
        <fullName evidence="3">Integrase catalytic domain-containing protein</fullName>
    </recommendedName>
</protein>
<comment type="caution">
    <text evidence="1">The sequence shown here is derived from an EMBL/GenBank/DDBJ whole genome shotgun (WGS) entry which is preliminary data.</text>
</comment>